<dbReference type="PANTHER" id="PTHR23502:SF186">
    <property type="entry name" value="MAJOR FACILITATOR SUPERFAMILY (MFS) PROFILE DOMAIN-CONTAINING PROTEIN"/>
    <property type="match status" value="1"/>
</dbReference>
<evidence type="ECO:0000256" key="1">
    <source>
        <dbReference type="ARBA" id="ARBA00004651"/>
    </source>
</evidence>
<comment type="subcellular location">
    <subcellularLocation>
        <location evidence="1">Cell membrane</location>
        <topology evidence="1">Multi-pass membrane protein</topology>
    </subcellularLocation>
</comment>
<feature type="compositionally biased region" description="Polar residues" evidence="8">
    <location>
        <begin position="67"/>
        <end position="77"/>
    </location>
</feature>
<evidence type="ECO:0000313" key="11">
    <source>
        <dbReference type="EMBL" id="VBB80179.1"/>
    </source>
</evidence>
<feature type="transmembrane region" description="Helical" evidence="9">
    <location>
        <begin position="135"/>
        <end position="160"/>
    </location>
</feature>
<dbReference type="Gene3D" id="1.20.1250.20">
    <property type="entry name" value="MFS general substrate transporter like domains"/>
    <property type="match status" value="1"/>
</dbReference>
<keyword evidence="4 9" id="KW-0812">Transmembrane</keyword>
<keyword evidence="3" id="KW-1003">Cell membrane</keyword>
<keyword evidence="6 9" id="KW-0472">Membrane</keyword>
<dbReference type="CDD" id="cd17323">
    <property type="entry name" value="MFS_Tpo1_MDR_like"/>
    <property type="match status" value="1"/>
</dbReference>
<feature type="transmembrane region" description="Helical" evidence="9">
    <location>
        <begin position="465"/>
        <end position="489"/>
    </location>
</feature>
<feature type="transmembrane region" description="Helical" evidence="9">
    <location>
        <begin position="203"/>
        <end position="221"/>
    </location>
</feature>
<proteinExistence type="inferred from homology"/>
<dbReference type="PANTHER" id="PTHR23502">
    <property type="entry name" value="MAJOR FACILITATOR SUPERFAMILY"/>
    <property type="match status" value="1"/>
</dbReference>
<feature type="domain" description="Major facilitator superfamily (MFS) profile" evidence="10">
    <location>
        <begin position="137"/>
        <end position="562"/>
    </location>
</feature>
<feature type="compositionally biased region" description="Basic and acidic residues" evidence="8">
    <location>
        <begin position="601"/>
        <end position="618"/>
    </location>
</feature>
<evidence type="ECO:0000256" key="8">
    <source>
        <dbReference type="SAM" id="MobiDB-lite"/>
    </source>
</evidence>
<comment type="similarity">
    <text evidence="7">Belongs to the major facilitator superfamily. DHA1 family. Polyamines/proton antiporter (TC 2.A.1.2.16) subfamily.</text>
</comment>
<feature type="compositionally biased region" description="Basic and acidic residues" evidence="8">
    <location>
        <begin position="578"/>
        <end position="591"/>
    </location>
</feature>
<keyword evidence="12" id="KW-1185">Reference proteome</keyword>
<protein>
    <recommendedName>
        <fullName evidence="10">Major facilitator superfamily (MFS) profile domain-containing protein</fullName>
    </recommendedName>
</protein>
<organism evidence="11 12">
    <name type="scientific">Podospora comata</name>
    <dbReference type="NCBI Taxonomy" id="48703"/>
    <lineage>
        <taxon>Eukaryota</taxon>
        <taxon>Fungi</taxon>
        <taxon>Dikarya</taxon>
        <taxon>Ascomycota</taxon>
        <taxon>Pezizomycotina</taxon>
        <taxon>Sordariomycetes</taxon>
        <taxon>Sordariomycetidae</taxon>
        <taxon>Sordariales</taxon>
        <taxon>Podosporaceae</taxon>
        <taxon>Podospora</taxon>
    </lineage>
</organism>
<evidence type="ECO:0000256" key="6">
    <source>
        <dbReference type="ARBA" id="ARBA00023136"/>
    </source>
</evidence>
<evidence type="ECO:0000256" key="7">
    <source>
        <dbReference type="ARBA" id="ARBA00038459"/>
    </source>
</evidence>
<feature type="region of interest" description="Disordered" evidence="8">
    <location>
        <begin position="578"/>
        <end position="618"/>
    </location>
</feature>
<feature type="transmembrane region" description="Helical" evidence="9">
    <location>
        <begin position="530"/>
        <end position="552"/>
    </location>
</feature>
<feature type="transmembrane region" description="Helical" evidence="9">
    <location>
        <begin position="362"/>
        <end position="386"/>
    </location>
</feature>
<evidence type="ECO:0000259" key="10">
    <source>
        <dbReference type="PROSITE" id="PS50850"/>
    </source>
</evidence>
<dbReference type="Pfam" id="PF07690">
    <property type="entry name" value="MFS_1"/>
    <property type="match status" value="1"/>
</dbReference>
<feature type="transmembrane region" description="Helical" evidence="9">
    <location>
        <begin position="496"/>
        <end position="518"/>
    </location>
</feature>
<dbReference type="EMBL" id="LR026967">
    <property type="protein sequence ID" value="VBB80179.1"/>
    <property type="molecule type" value="Genomic_DNA"/>
</dbReference>
<dbReference type="InterPro" id="IPR020846">
    <property type="entry name" value="MFS_dom"/>
</dbReference>
<evidence type="ECO:0000256" key="3">
    <source>
        <dbReference type="ARBA" id="ARBA00022475"/>
    </source>
</evidence>
<feature type="transmembrane region" description="Helical" evidence="9">
    <location>
        <begin position="172"/>
        <end position="191"/>
    </location>
</feature>
<sequence length="618" mass="67701">MAFGFLFSRLQYLIVVSFVSPYHDIRFHIVTRYHSRLVTNFNMASSSSSVTALPTTPPSPTTKPDMESQTDYNTTSNSNHVPHWRLVLSPSHLTPAILSHPYPGDGTESSPYIVDFLPGKSDPFNPMTYPNYKKWIITLLQAVATLAVAFASTAYSGGVFEIIRYFQVTPTMATLGISLFVFGFAIGPLLWAPLSEFYGRQPIFALTYMALMVFCAGAAGADTIETLVILRFFAGAFGSSPLTNSGGVVADMFDVNAGVFAMAPFLGPSIGPIVGGFVGESLGWRWIQGLTAIFTGTLWLLCLLYVPETYAPVLLQKRAAALTSHTGKIYISKMDLIDPSTKSQKIKTTLTRPWVLLFKEPIVLFTSIYLAIVYGTLYLLFAAFPIVYQLNRGWSPGIGGLAFVGVAVGMVFAVTYAMIDNKTRFMPLLSSGLATPESRLPPAIVGSIFLPVGLFWFAWTNGPEIHWIVSITASAFFSAGLVAVFLSLLTYMIDSYTVFAASVLAANSVLRSLFGAAFPLFTTYMYQDLGIHWASTVPAFLALACVPFPLLFWKYGARIRKRCKYAREAEEILGRMKMSHERKESSGEEGRMGGGVLSEDETVRGEETAGEEEKGVKM</sequence>
<evidence type="ECO:0000256" key="2">
    <source>
        <dbReference type="ARBA" id="ARBA00022448"/>
    </source>
</evidence>
<gene>
    <name evidence="11" type="ORF">PODCO_407008</name>
</gene>
<dbReference type="PROSITE" id="PS50850">
    <property type="entry name" value="MFS"/>
    <property type="match status" value="1"/>
</dbReference>
<name>A0ABY6SAA7_PODCO</name>
<feature type="region of interest" description="Disordered" evidence="8">
    <location>
        <begin position="48"/>
        <end position="77"/>
    </location>
</feature>
<evidence type="ECO:0000256" key="9">
    <source>
        <dbReference type="SAM" id="Phobius"/>
    </source>
</evidence>
<keyword evidence="2" id="KW-0813">Transport</keyword>
<accession>A0ABY6SAA7</accession>
<dbReference type="SUPFAM" id="SSF103473">
    <property type="entry name" value="MFS general substrate transporter"/>
    <property type="match status" value="1"/>
</dbReference>
<feature type="transmembrane region" description="Helical" evidence="9">
    <location>
        <begin position="286"/>
        <end position="306"/>
    </location>
</feature>
<keyword evidence="5 9" id="KW-1133">Transmembrane helix</keyword>
<evidence type="ECO:0000256" key="5">
    <source>
        <dbReference type="ARBA" id="ARBA00022989"/>
    </source>
</evidence>
<dbReference type="Proteomes" id="UP000280685">
    <property type="component" value="Chromosome 4"/>
</dbReference>
<dbReference type="InterPro" id="IPR036259">
    <property type="entry name" value="MFS_trans_sf"/>
</dbReference>
<evidence type="ECO:0000313" key="12">
    <source>
        <dbReference type="Proteomes" id="UP000280685"/>
    </source>
</evidence>
<feature type="transmembrane region" description="Helical" evidence="9">
    <location>
        <begin position="398"/>
        <end position="419"/>
    </location>
</feature>
<reference evidence="11" key="1">
    <citation type="submission" date="2018-02" db="EMBL/GenBank/DDBJ databases">
        <authorList>
            <person name="Silar P."/>
        </authorList>
    </citation>
    <scope>NUCLEOTIDE SEQUENCE [LARGE SCALE GENOMIC DNA]</scope>
    <source>
        <strain evidence="11">T</strain>
    </source>
</reference>
<evidence type="ECO:0000256" key="4">
    <source>
        <dbReference type="ARBA" id="ARBA00022692"/>
    </source>
</evidence>
<dbReference type="InterPro" id="IPR011701">
    <property type="entry name" value="MFS"/>
</dbReference>